<dbReference type="STRING" id="1156394.T0PYU3"/>
<dbReference type="VEuPathDB" id="FungiDB:SDRG_11483"/>
<evidence type="ECO:0000256" key="11">
    <source>
        <dbReference type="SAM" id="MobiDB-lite"/>
    </source>
</evidence>
<evidence type="ECO:0000256" key="7">
    <source>
        <dbReference type="ARBA" id="ARBA00023015"/>
    </source>
</evidence>
<evidence type="ECO:0000259" key="14">
    <source>
        <dbReference type="PROSITE" id="PS51184"/>
    </source>
</evidence>
<keyword evidence="8" id="KW-0804">Transcription</keyword>
<keyword evidence="2" id="KW-0479">Metal-binding</keyword>
<comment type="subcellular location">
    <subcellularLocation>
        <location evidence="1">Nucleus</location>
    </subcellularLocation>
</comment>
<dbReference type="InterPro" id="IPR011011">
    <property type="entry name" value="Znf_FYVE_PHD"/>
</dbReference>
<evidence type="ECO:0000256" key="4">
    <source>
        <dbReference type="ARBA" id="ARBA00022833"/>
    </source>
</evidence>
<keyword evidence="3 10" id="KW-0863">Zinc-finger</keyword>
<evidence type="ECO:0000256" key="2">
    <source>
        <dbReference type="ARBA" id="ARBA00022723"/>
    </source>
</evidence>
<dbReference type="PROSITE" id="PS01359">
    <property type="entry name" value="ZF_PHD_1"/>
    <property type="match status" value="1"/>
</dbReference>
<protein>
    <recommendedName>
        <fullName evidence="17">RING-type domain-containing protein</fullName>
    </recommendedName>
</protein>
<dbReference type="eggNOG" id="KOG1633">
    <property type="taxonomic scope" value="Eukaryota"/>
</dbReference>
<dbReference type="SUPFAM" id="SSF51197">
    <property type="entry name" value="Clavaminate synthase-like"/>
    <property type="match status" value="1"/>
</dbReference>
<dbReference type="PANTHER" id="PTHR23123">
    <property type="entry name" value="PHD/F-BOX CONTAINING PROTEIN"/>
    <property type="match status" value="1"/>
</dbReference>
<evidence type="ECO:0000256" key="1">
    <source>
        <dbReference type="ARBA" id="ARBA00004123"/>
    </source>
</evidence>
<dbReference type="InterPro" id="IPR001965">
    <property type="entry name" value="Znf_PHD"/>
</dbReference>
<name>T0PYU3_SAPDV</name>
<dbReference type="InterPro" id="IPR001841">
    <property type="entry name" value="Znf_RING"/>
</dbReference>
<dbReference type="Pfam" id="PF00628">
    <property type="entry name" value="PHD"/>
    <property type="match status" value="1"/>
</dbReference>
<dbReference type="InterPro" id="IPR003347">
    <property type="entry name" value="JmjC_dom"/>
</dbReference>
<dbReference type="PROSITE" id="PS00518">
    <property type="entry name" value="ZF_RING_1"/>
    <property type="match status" value="1"/>
</dbReference>
<reference evidence="15 16" key="1">
    <citation type="submission" date="2012-04" db="EMBL/GenBank/DDBJ databases">
        <title>The Genome Sequence of Saprolegnia declina VS20.</title>
        <authorList>
            <consortium name="The Broad Institute Genome Sequencing Platform"/>
            <person name="Russ C."/>
            <person name="Nusbaum C."/>
            <person name="Tyler B."/>
            <person name="van West P."/>
            <person name="Dieguez-Uribeondo J."/>
            <person name="de Bruijn I."/>
            <person name="Tripathy S."/>
            <person name="Jiang R."/>
            <person name="Young S.K."/>
            <person name="Zeng Q."/>
            <person name="Gargeya S."/>
            <person name="Fitzgerald M."/>
            <person name="Haas B."/>
            <person name="Abouelleil A."/>
            <person name="Alvarado L."/>
            <person name="Arachchi H.M."/>
            <person name="Berlin A."/>
            <person name="Chapman S.B."/>
            <person name="Goldberg J."/>
            <person name="Griggs A."/>
            <person name="Gujja S."/>
            <person name="Hansen M."/>
            <person name="Howarth C."/>
            <person name="Imamovic A."/>
            <person name="Larimer J."/>
            <person name="McCowen C."/>
            <person name="Montmayeur A."/>
            <person name="Murphy C."/>
            <person name="Neiman D."/>
            <person name="Pearson M."/>
            <person name="Priest M."/>
            <person name="Roberts A."/>
            <person name="Saif S."/>
            <person name="Shea T."/>
            <person name="Sisk P."/>
            <person name="Sykes S."/>
            <person name="Wortman J."/>
            <person name="Nusbaum C."/>
            <person name="Birren B."/>
        </authorList>
    </citation>
    <scope>NUCLEOTIDE SEQUENCE [LARGE SCALE GENOMIC DNA]</scope>
    <source>
        <strain evidence="15 16">VS20</strain>
    </source>
</reference>
<feature type="domain" description="JmjC" evidence="14">
    <location>
        <begin position="244"/>
        <end position="406"/>
    </location>
</feature>
<dbReference type="SMART" id="SM00184">
    <property type="entry name" value="RING"/>
    <property type="match status" value="2"/>
</dbReference>
<feature type="compositionally biased region" description="Low complexity" evidence="11">
    <location>
        <begin position="691"/>
        <end position="706"/>
    </location>
</feature>
<dbReference type="Proteomes" id="UP000030762">
    <property type="component" value="Unassembled WGS sequence"/>
</dbReference>
<dbReference type="OrthoDB" id="436852at2759"/>
<dbReference type="EMBL" id="JH767173">
    <property type="protein sequence ID" value="EQC30724.1"/>
    <property type="molecule type" value="Genomic_DNA"/>
</dbReference>
<evidence type="ECO:0008006" key="17">
    <source>
        <dbReference type="Google" id="ProtNLM"/>
    </source>
</evidence>
<dbReference type="GO" id="GO:0016491">
    <property type="term" value="F:oxidoreductase activity"/>
    <property type="evidence" value="ECO:0007669"/>
    <property type="project" value="UniProtKB-KW"/>
</dbReference>
<evidence type="ECO:0000313" key="16">
    <source>
        <dbReference type="Proteomes" id="UP000030762"/>
    </source>
</evidence>
<dbReference type="OMA" id="KFHCYKK"/>
<keyword evidence="7" id="KW-0805">Transcription regulation</keyword>
<keyword evidence="9" id="KW-0539">Nucleus</keyword>
<evidence type="ECO:0000256" key="5">
    <source>
        <dbReference type="ARBA" id="ARBA00023002"/>
    </source>
</evidence>
<dbReference type="RefSeq" id="XP_008615748.1">
    <property type="nucleotide sequence ID" value="XM_008617526.1"/>
</dbReference>
<dbReference type="GO" id="GO:0005634">
    <property type="term" value="C:nucleus"/>
    <property type="evidence" value="ECO:0007669"/>
    <property type="project" value="UniProtKB-SubCell"/>
</dbReference>
<evidence type="ECO:0000259" key="12">
    <source>
        <dbReference type="PROSITE" id="PS50016"/>
    </source>
</evidence>
<evidence type="ECO:0000259" key="13">
    <source>
        <dbReference type="PROSITE" id="PS50089"/>
    </source>
</evidence>
<sequence>MTTAAYGHGLGPDAKAKAAESSSNNEAATMDGGTLALCICRQGYDPKRFMIECAHCDRWFHGNCVQMTEEKAFAIAQYACPSCTNQGAKIKFAAAPMKTADASLLPLPRQFASLNMKELSTMNASIAVDKTSEKFHHLLHAGMFARSGIRRMAPSSLVITAIQSHGFQEPILVEDAVGNVPGLVVPSTMLQVDDLPNTIASSSIIKAIDTASQEYRAVSYAEVASLTSSNQSLDEWPHNIEFPIVDTPLEYHVSPPQAVQDMDWFHQLNRSSSTRNPNTYAAVYGAGTYRDFRMNANGSSAWLHHLHGLPLWVYLVPPLAARFDKFMEWQLSSFSSSLFFADTVDKCIKCEVQPTSTLLIPSGWMYALYVPKPSGQDKPSTAVFLTSYFLHGYHLHAQMQALDFEERLGRKSAMLNTCQLQLGAWPLVTMASQFDALTSPDIVRYWMVPALQLYVQRLTKCEPITVFETLGLGQLVPLLRLRDMPDIKDMLDSLQLLLGTKDPKAPPKTLTKKDVKATPLMLPLNSFLIGKKDKKVCKCHLKKCVQCRNCVKRHCICAHVPVPSTALSGPPRKPALTPLDNSLAKAKEALMKKKAKQQSAPAAVQKPPSMPVASLDDMLQWAPDDDEEAQDSAISSMWGLPPDMMNNTFFSGNELGLNMNGALELDDAFGIIDMVESSSLFSSFKEEDPSSESSSSATTSALPTPTIGGVGTLQTSANHSLLFYDGHEPVYDSEPAESSALLHNKEALPSDLTTDADGTVRHRASCHRCGNLRKKNVRCLTCPHIFCQKCAEKMVEEHGAQTFIGGCPVCKEMCCCGKNRSTVCRRKFHCYKKCPATKRCNTLTDDGPTALGAVLVKRPAPTSGALPTPAPTAALFSVKAEPVAAAVPGAFAMDFGVDEDDFEEDDDDDEDGDDDDLHRIDMEASGMMPLVSDARFNHASSLSDCDFEMELGELDAM</sequence>
<keyword evidence="16" id="KW-1185">Reference proteome</keyword>
<feature type="domain" description="RING-type" evidence="13">
    <location>
        <begin position="766"/>
        <end position="811"/>
    </location>
</feature>
<dbReference type="Gene3D" id="2.60.120.650">
    <property type="entry name" value="Cupin"/>
    <property type="match status" value="1"/>
</dbReference>
<dbReference type="PROSITE" id="PS50089">
    <property type="entry name" value="ZF_RING_2"/>
    <property type="match status" value="1"/>
</dbReference>
<dbReference type="SUPFAM" id="SSF57903">
    <property type="entry name" value="FYVE/PHD zinc finger"/>
    <property type="match status" value="1"/>
</dbReference>
<dbReference type="GeneID" id="19952210"/>
<dbReference type="GO" id="GO:0008270">
    <property type="term" value="F:zinc ion binding"/>
    <property type="evidence" value="ECO:0007669"/>
    <property type="project" value="UniProtKB-KW"/>
</dbReference>
<dbReference type="InParanoid" id="T0PYU3"/>
<dbReference type="PROSITE" id="PS50016">
    <property type="entry name" value="ZF_PHD_2"/>
    <property type="match status" value="1"/>
</dbReference>
<dbReference type="InterPro" id="IPR019786">
    <property type="entry name" value="Zinc_finger_PHD-type_CS"/>
</dbReference>
<feature type="region of interest" description="Disordered" evidence="11">
    <location>
        <begin position="1"/>
        <end position="28"/>
    </location>
</feature>
<feature type="domain" description="PHD-type" evidence="12">
    <location>
        <begin position="35"/>
        <end position="86"/>
    </location>
</feature>
<dbReference type="InterPro" id="IPR013083">
    <property type="entry name" value="Znf_RING/FYVE/PHD"/>
</dbReference>
<keyword evidence="5" id="KW-0560">Oxidoreductase</keyword>
<organism evidence="15 16">
    <name type="scientific">Saprolegnia diclina (strain VS20)</name>
    <dbReference type="NCBI Taxonomy" id="1156394"/>
    <lineage>
        <taxon>Eukaryota</taxon>
        <taxon>Sar</taxon>
        <taxon>Stramenopiles</taxon>
        <taxon>Oomycota</taxon>
        <taxon>Saprolegniomycetes</taxon>
        <taxon>Saprolegniales</taxon>
        <taxon>Saprolegniaceae</taxon>
        <taxon>Saprolegnia</taxon>
    </lineage>
</organism>
<dbReference type="PROSITE" id="PS51184">
    <property type="entry name" value="JMJC"/>
    <property type="match status" value="1"/>
</dbReference>
<dbReference type="InterPro" id="IPR017907">
    <property type="entry name" value="Znf_RING_CS"/>
</dbReference>
<proteinExistence type="predicted"/>
<dbReference type="Gene3D" id="3.30.40.10">
    <property type="entry name" value="Zinc/RING finger domain, C3HC4 (zinc finger)"/>
    <property type="match status" value="1"/>
</dbReference>
<gene>
    <name evidence="15" type="ORF">SDRG_11483</name>
</gene>
<keyword evidence="6" id="KW-0408">Iron</keyword>
<evidence type="ECO:0000313" key="15">
    <source>
        <dbReference type="EMBL" id="EQC30724.1"/>
    </source>
</evidence>
<accession>T0PYU3</accession>
<dbReference type="AlphaFoldDB" id="T0PYU3"/>
<feature type="region of interest" description="Disordered" evidence="11">
    <location>
        <begin position="683"/>
        <end position="710"/>
    </location>
</feature>
<evidence type="ECO:0000256" key="9">
    <source>
        <dbReference type="ARBA" id="ARBA00023242"/>
    </source>
</evidence>
<dbReference type="InterPro" id="IPR050690">
    <property type="entry name" value="JHDM1_Histone_Demethylase"/>
</dbReference>
<dbReference type="InterPro" id="IPR019787">
    <property type="entry name" value="Znf_PHD-finger"/>
</dbReference>
<keyword evidence="4" id="KW-0862">Zinc</keyword>
<dbReference type="SMART" id="SM00249">
    <property type="entry name" value="PHD"/>
    <property type="match status" value="1"/>
</dbReference>
<evidence type="ECO:0000256" key="6">
    <source>
        <dbReference type="ARBA" id="ARBA00023004"/>
    </source>
</evidence>
<evidence type="ECO:0000256" key="3">
    <source>
        <dbReference type="ARBA" id="ARBA00022771"/>
    </source>
</evidence>
<evidence type="ECO:0000256" key="8">
    <source>
        <dbReference type="ARBA" id="ARBA00023163"/>
    </source>
</evidence>
<dbReference type="CDD" id="cd16449">
    <property type="entry name" value="RING-HC"/>
    <property type="match status" value="1"/>
</dbReference>
<evidence type="ECO:0000256" key="10">
    <source>
        <dbReference type="PROSITE-ProRule" id="PRU00175"/>
    </source>
</evidence>
<feature type="compositionally biased region" description="Low complexity" evidence="11">
    <location>
        <begin position="19"/>
        <end position="28"/>
    </location>
</feature>